<sequence length="109" mass="12515">MGNLDNGEVLTKILAKLEDLDRKVTALTAEVNYSTKTPLLLRDAAEICHVELNWLRERVAWKNIPAYRSGPAAPWRVFPKDITAFVMAETNIKKPRRKSLLRILREDND</sequence>
<accession>A0ABS0YKW3</accession>
<keyword evidence="2" id="KW-1185">Reference proteome</keyword>
<dbReference type="RefSeq" id="WP_199393164.1">
    <property type="nucleotide sequence ID" value="NZ_JAEMHK010000001.1"/>
</dbReference>
<dbReference type="Proteomes" id="UP000641025">
    <property type="component" value="Unassembled WGS sequence"/>
</dbReference>
<reference evidence="1 2" key="1">
    <citation type="submission" date="2020-12" db="EMBL/GenBank/DDBJ databases">
        <title>Geomonas sp. Red259, isolated from paddy soil.</title>
        <authorList>
            <person name="Xu Z."/>
            <person name="Zhang Z."/>
            <person name="Masuda Y."/>
            <person name="Itoh H."/>
            <person name="Senoo K."/>
        </authorList>
    </citation>
    <scope>NUCLEOTIDE SEQUENCE [LARGE SCALE GENOMIC DNA]</scope>
    <source>
        <strain evidence="1 2">Red259</strain>
    </source>
</reference>
<evidence type="ECO:0008006" key="3">
    <source>
        <dbReference type="Google" id="ProtNLM"/>
    </source>
</evidence>
<organism evidence="1 2">
    <name type="scientific">Geomonas propionica</name>
    <dbReference type="NCBI Taxonomy" id="2798582"/>
    <lineage>
        <taxon>Bacteria</taxon>
        <taxon>Pseudomonadati</taxon>
        <taxon>Thermodesulfobacteriota</taxon>
        <taxon>Desulfuromonadia</taxon>
        <taxon>Geobacterales</taxon>
        <taxon>Geobacteraceae</taxon>
        <taxon>Geomonas</taxon>
    </lineage>
</organism>
<evidence type="ECO:0000313" key="1">
    <source>
        <dbReference type="EMBL" id="MBJ6798626.1"/>
    </source>
</evidence>
<name>A0ABS0YKW3_9BACT</name>
<dbReference type="EMBL" id="JAEMHK010000001">
    <property type="protein sequence ID" value="MBJ6798626.1"/>
    <property type="molecule type" value="Genomic_DNA"/>
</dbReference>
<comment type="caution">
    <text evidence="1">The sequence shown here is derived from an EMBL/GenBank/DDBJ whole genome shotgun (WGS) entry which is preliminary data.</text>
</comment>
<evidence type="ECO:0000313" key="2">
    <source>
        <dbReference type="Proteomes" id="UP000641025"/>
    </source>
</evidence>
<proteinExistence type="predicted"/>
<protein>
    <recommendedName>
        <fullName evidence="3">DNA-binding protein</fullName>
    </recommendedName>
</protein>
<gene>
    <name evidence="1" type="ORF">JFN90_00605</name>
</gene>